<accession>A0A1B7XUN0</accession>
<proteinExistence type="predicted"/>
<dbReference type="GeneID" id="28871658"/>
<name>A0A1B7XUN0_COLHI</name>
<dbReference type="KEGG" id="chig:CH63R_12577"/>
<keyword evidence="2" id="KW-1185">Reference proteome</keyword>
<dbReference type="RefSeq" id="XP_018151968.1">
    <property type="nucleotide sequence ID" value="XM_018307551.1"/>
</dbReference>
<gene>
    <name evidence="1" type="ORF">CH63R_12577</name>
</gene>
<organism evidence="1 2">
    <name type="scientific">Colletotrichum higginsianum (strain IMI 349063)</name>
    <name type="common">Crucifer anthracnose fungus</name>
    <dbReference type="NCBI Taxonomy" id="759273"/>
    <lineage>
        <taxon>Eukaryota</taxon>
        <taxon>Fungi</taxon>
        <taxon>Dikarya</taxon>
        <taxon>Ascomycota</taxon>
        <taxon>Pezizomycotina</taxon>
        <taxon>Sordariomycetes</taxon>
        <taxon>Hypocreomycetidae</taxon>
        <taxon>Glomerellales</taxon>
        <taxon>Glomerellaceae</taxon>
        <taxon>Colletotrichum</taxon>
        <taxon>Colletotrichum destructivum species complex</taxon>
    </lineage>
</organism>
<dbReference type="Proteomes" id="UP000092177">
    <property type="component" value="Chromosome 9"/>
</dbReference>
<evidence type="ECO:0000313" key="1">
    <source>
        <dbReference type="EMBL" id="OBR03450.1"/>
    </source>
</evidence>
<dbReference type="AlphaFoldDB" id="A0A1B7XUN0"/>
<dbReference type="VEuPathDB" id="FungiDB:CH63R_12577"/>
<comment type="caution">
    <text evidence="1">The sequence shown here is derived from an EMBL/GenBank/DDBJ whole genome shotgun (WGS) entry which is preliminary data.</text>
</comment>
<dbReference type="OrthoDB" id="3518210at2759"/>
<protein>
    <submittedName>
        <fullName evidence="1">Uncharacterized protein</fullName>
    </submittedName>
</protein>
<sequence>MSSPKQCSLPQPGKKRMQMWTFEETDDASGRQMPIVDGKYHDPETWEVKTIASRQECVAGPPNIDQYWHNLVAGPNDKFYAMRASFTKDITEFMIRLGEFLKKGQCKLHSVNATEYSVTVIIESLRKRHEITAEMESCGLVGPMS</sequence>
<reference evidence="2" key="1">
    <citation type="journal article" date="2017" name="BMC Genomics">
        <title>Gapless genome assembly of Colletotrichum higginsianum reveals chromosome structure and association of transposable elements with secondary metabolite gene clusters.</title>
        <authorList>
            <person name="Dallery J.-F."/>
            <person name="Lapalu N."/>
            <person name="Zampounis A."/>
            <person name="Pigne S."/>
            <person name="Luyten I."/>
            <person name="Amselem J."/>
            <person name="Wittenberg A.H.J."/>
            <person name="Zhou S."/>
            <person name="de Queiroz M.V."/>
            <person name="Robin G.P."/>
            <person name="Auger A."/>
            <person name="Hainaut M."/>
            <person name="Henrissat B."/>
            <person name="Kim K.-T."/>
            <person name="Lee Y.-H."/>
            <person name="Lespinet O."/>
            <person name="Schwartz D.C."/>
            <person name="Thon M.R."/>
            <person name="O'Connell R.J."/>
        </authorList>
    </citation>
    <scope>NUCLEOTIDE SEQUENCE [LARGE SCALE GENOMIC DNA]</scope>
    <source>
        <strain evidence="2">IMI 349063</strain>
    </source>
</reference>
<evidence type="ECO:0000313" key="2">
    <source>
        <dbReference type="Proteomes" id="UP000092177"/>
    </source>
</evidence>
<dbReference type="EMBL" id="LTAN01000009">
    <property type="protein sequence ID" value="OBR03450.1"/>
    <property type="molecule type" value="Genomic_DNA"/>
</dbReference>